<keyword evidence="5" id="KW-0934">Plastid</keyword>
<evidence type="ECO:0000259" key="11">
    <source>
        <dbReference type="Pfam" id="PF01643"/>
    </source>
</evidence>
<evidence type="ECO:0000256" key="7">
    <source>
        <dbReference type="ARBA" id="ARBA00022832"/>
    </source>
</evidence>
<feature type="domain" description="Acyl-ACP thioesterase N-terminal hotdog" evidence="11">
    <location>
        <begin position="15"/>
        <end position="123"/>
    </location>
</feature>
<comment type="caution">
    <text evidence="13">The sequence shown here is derived from an EMBL/GenBank/DDBJ whole genome shotgun (WGS) entry which is preliminary data.</text>
</comment>
<feature type="domain" description="Acyl-ACP thioesterase-like C-terminal" evidence="12">
    <location>
        <begin position="154"/>
        <end position="245"/>
    </location>
</feature>
<evidence type="ECO:0000256" key="1">
    <source>
        <dbReference type="ARBA" id="ARBA00004229"/>
    </source>
</evidence>
<keyword evidence="6" id="KW-0378">Hydrolase</keyword>
<dbReference type="SUPFAM" id="SSF54637">
    <property type="entry name" value="Thioesterase/thiol ester dehydrase-isomerase"/>
    <property type="match status" value="2"/>
</dbReference>
<keyword evidence="7" id="KW-0276">Fatty acid metabolism</keyword>
<dbReference type="Pfam" id="PF01643">
    <property type="entry name" value="Acyl-ACP_TE"/>
    <property type="match status" value="1"/>
</dbReference>
<evidence type="ECO:0008006" key="14">
    <source>
        <dbReference type="Google" id="ProtNLM"/>
    </source>
</evidence>
<dbReference type="PANTHER" id="PTHR31727:SF6">
    <property type="entry name" value="OLEOYL-ACYL CARRIER PROTEIN THIOESTERASE 1, CHLOROPLASTIC"/>
    <property type="match status" value="1"/>
</dbReference>
<evidence type="ECO:0000256" key="4">
    <source>
        <dbReference type="ARBA" id="ARBA00022528"/>
    </source>
</evidence>
<evidence type="ECO:0000256" key="8">
    <source>
        <dbReference type="ARBA" id="ARBA00022946"/>
    </source>
</evidence>
<evidence type="ECO:0000256" key="9">
    <source>
        <dbReference type="ARBA" id="ARBA00023098"/>
    </source>
</evidence>
<keyword evidence="8" id="KW-0809">Transit peptide</keyword>
<accession>A0A5J4RY67</accession>
<comment type="similarity">
    <text evidence="2">Belongs to the acyl-ACP thioesterase family.</text>
</comment>
<evidence type="ECO:0000256" key="2">
    <source>
        <dbReference type="ARBA" id="ARBA00006500"/>
    </source>
</evidence>
<dbReference type="PANTHER" id="PTHR31727">
    <property type="entry name" value="OLEOYL-ACYL CARRIER PROTEIN THIOESTERASE 1, CHLOROPLASTIC"/>
    <property type="match status" value="1"/>
</dbReference>
<dbReference type="Gene3D" id="3.10.129.10">
    <property type="entry name" value="Hotdog Thioesterase"/>
    <property type="match status" value="2"/>
</dbReference>
<keyword evidence="3" id="KW-0444">Lipid biosynthesis</keyword>
<keyword evidence="9" id="KW-0443">Lipid metabolism</keyword>
<organism evidence="13">
    <name type="scientific">termite gut metagenome</name>
    <dbReference type="NCBI Taxonomy" id="433724"/>
    <lineage>
        <taxon>unclassified sequences</taxon>
        <taxon>metagenomes</taxon>
        <taxon>organismal metagenomes</taxon>
    </lineage>
</organism>
<protein>
    <recommendedName>
        <fullName evidence="14">Acyl-ACP thioesterase</fullName>
    </recommendedName>
</protein>
<keyword evidence="10" id="KW-0275">Fatty acid biosynthesis</keyword>
<keyword evidence="4" id="KW-0150">Chloroplast</keyword>
<evidence type="ECO:0000256" key="3">
    <source>
        <dbReference type="ARBA" id="ARBA00022516"/>
    </source>
</evidence>
<dbReference type="AlphaFoldDB" id="A0A5J4RY67"/>
<evidence type="ECO:0000256" key="10">
    <source>
        <dbReference type="ARBA" id="ARBA00023160"/>
    </source>
</evidence>
<evidence type="ECO:0000313" key="13">
    <source>
        <dbReference type="EMBL" id="KAA6338927.1"/>
    </source>
</evidence>
<sequence>MNKIGSYDFVAEPFHVDFNGKLTLGVLGNQSLNCAGFHATERGFGIASLNEENFTWVLSRLAIELGDMPNQYEKFTVRTWVEDVYRLFTNRNFAYINKDGKAIGYARSIWAMINVNTRKPADLLNMHGGDIADYICDEPCPIEKPSRIKVSTQDVATTTLTVKYSDIDINGHVNSVRYIEHVLDLFPIEVYKTMHVHRFEIAYITESYYGDELSFFKEETDNNEYSIEVKKNTGEVTCRAKVNFEY</sequence>
<gene>
    <name evidence="13" type="ORF">EZS27_013110</name>
</gene>
<evidence type="ECO:0000259" key="12">
    <source>
        <dbReference type="Pfam" id="PF20791"/>
    </source>
</evidence>
<dbReference type="Pfam" id="PF20791">
    <property type="entry name" value="Acyl-ACP_TE_C"/>
    <property type="match status" value="1"/>
</dbReference>
<name>A0A5J4RY67_9ZZZZ</name>
<dbReference type="InterPro" id="IPR002864">
    <property type="entry name" value="Acyl-ACP_thioesterase_NHD"/>
</dbReference>
<proteinExistence type="inferred from homology"/>
<dbReference type="InterPro" id="IPR045023">
    <property type="entry name" value="FATA/B"/>
</dbReference>
<dbReference type="GO" id="GO:0000036">
    <property type="term" value="F:acyl carrier activity"/>
    <property type="evidence" value="ECO:0007669"/>
    <property type="project" value="TreeGrafter"/>
</dbReference>
<dbReference type="EMBL" id="SNRY01000577">
    <property type="protein sequence ID" value="KAA6338927.1"/>
    <property type="molecule type" value="Genomic_DNA"/>
</dbReference>
<dbReference type="GO" id="GO:0016297">
    <property type="term" value="F:fatty acyl-[ACP] hydrolase activity"/>
    <property type="evidence" value="ECO:0007669"/>
    <property type="project" value="InterPro"/>
</dbReference>
<comment type="subcellular location">
    <subcellularLocation>
        <location evidence="1">Plastid</location>
        <location evidence="1">Chloroplast</location>
    </subcellularLocation>
</comment>
<dbReference type="InterPro" id="IPR049427">
    <property type="entry name" value="Acyl-ACP_TE_C"/>
</dbReference>
<reference evidence="13" key="1">
    <citation type="submission" date="2019-03" db="EMBL/GenBank/DDBJ databases">
        <title>Single cell metagenomics reveals metabolic interactions within the superorganism composed of flagellate Streblomastix strix and complex community of Bacteroidetes bacteria on its surface.</title>
        <authorList>
            <person name="Treitli S.C."/>
            <person name="Kolisko M."/>
            <person name="Husnik F."/>
            <person name="Keeling P."/>
            <person name="Hampl V."/>
        </authorList>
    </citation>
    <scope>NUCLEOTIDE SEQUENCE</scope>
    <source>
        <strain evidence="13">STM</strain>
    </source>
</reference>
<dbReference type="InterPro" id="IPR029069">
    <property type="entry name" value="HotDog_dom_sf"/>
</dbReference>
<evidence type="ECO:0000256" key="6">
    <source>
        <dbReference type="ARBA" id="ARBA00022801"/>
    </source>
</evidence>
<dbReference type="GO" id="GO:0009507">
    <property type="term" value="C:chloroplast"/>
    <property type="evidence" value="ECO:0007669"/>
    <property type="project" value="UniProtKB-SubCell"/>
</dbReference>
<evidence type="ECO:0000256" key="5">
    <source>
        <dbReference type="ARBA" id="ARBA00022640"/>
    </source>
</evidence>